<organism evidence="1">
    <name type="scientific">Vibrio tasmaniensis</name>
    <dbReference type="NCBI Taxonomy" id="212663"/>
    <lineage>
        <taxon>Bacteria</taxon>
        <taxon>Pseudomonadati</taxon>
        <taxon>Pseudomonadota</taxon>
        <taxon>Gammaproteobacteria</taxon>
        <taxon>Vibrionales</taxon>
        <taxon>Vibrionaceae</taxon>
        <taxon>Vibrio</taxon>
    </lineage>
</organism>
<protein>
    <submittedName>
        <fullName evidence="1">Mobile element protein</fullName>
    </submittedName>
</protein>
<sequence length="62" mass="7534">MLYWDKTVFALWYKSLEKAKYKWPTKEKNEVFSLTQFELDRLLSGFTITSYNPVRINNFTMT</sequence>
<proteinExistence type="predicted"/>
<dbReference type="Pfam" id="PF05717">
    <property type="entry name" value="TnpB_IS66"/>
    <property type="match status" value="1"/>
</dbReference>
<reference evidence="1" key="1">
    <citation type="journal article" date="2015" name="MBio">
        <title>Eco-Evolutionary Dynamics of Episomes among Ecologically Cohesive Bacterial Populations.</title>
        <authorList>
            <person name="Xue H."/>
            <person name="Cordero O.X."/>
            <person name="Camas F.M."/>
            <person name="Trimble W."/>
            <person name="Meyer F."/>
            <person name="Guglielmini J."/>
            <person name="Rocha E.P."/>
            <person name="Polz M.F."/>
        </authorList>
    </citation>
    <scope>NUCLEOTIDE SEQUENCE</scope>
    <source>
        <strain evidence="1">FF_268</strain>
    </source>
</reference>
<dbReference type="AlphaFoldDB" id="A0A0H3ZUG4"/>
<evidence type="ECO:0000313" key="1">
    <source>
        <dbReference type="EMBL" id="AKN40038.1"/>
    </source>
</evidence>
<name>A0A0H3ZUG4_9VIBR</name>
<dbReference type="InterPro" id="IPR008878">
    <property type="entry name" value="Transposase_IS66_Orf2"/>
</dbReference>
<accession>A0A0H3ZUG4</accession>
<dbReference type="EMBL" id="KP795676">
    <property type="protein sequence ID" value="AKN40038.1"/>
    <property type="molecule type" value="Genomic_DNA"/>
</dbReference>